<dbReference type="AlphaFoldDB" id="X1H048"/>
<feature type="non-terminal residue" evidence="2">
    <location>
        <position position="1"/>
    </location>
</feature>
<protein>
    <recommendedName>
        <fullName evidence="1">Disaggregatase-related domain-containing protein</fullName>
    </recommendedName>
</protein>
<dbReference type="Pfam" id="PF08480">
    <property type="entry name" value="Disaggr_assoc"/>
    <property type="match status" value="1"/>
</dbReference>
<feature type="domain" description="Disaggregatase-related" evidence="1">
    <location>
        <begin position="89"/>
        <end position="142"/>
    </location>
</feature>
<gene>
    <name evidence="2" type="ORF">S03H2_52092</name>
</gene>
<dbReference type="EMBL" id="BARU01033082">
    <property type="protein sequence ID" value="GAH63521.1"/>
    <property type="molecule type" value="Genomic_DNA"/>
</dbReference>
<proteinExistence type="predicted"/>
<accession>X1H048</accession>
<sequence>CTIANNIGAYKYEKFIGGPQWTIDGLECYDGSASITNSIIWNNNLGLSIAAPDINDINDVNDVVVVVTYSDIQMFDSNGVINPGAVWDGEGNINEDPLFADPDIWVPDYHLKSIAGRWDPQDPMNQQGWVFDNVHSPCIDGGDPSSAYLLEPAPNGSRINMGAYGNTRQASKSP</sequence>
<reference evidence="2" key="1">
    <citation type="journal article" date="2014" name="Front. Microbiol.">
        <title>High frequency of phylogenetically diverse reductive dehalogenase-homologous genes in deep subseafloor sedimentary metagenomes.</title>
        <authorList>
            <person name="Kawai M."/>
            <person name="Futagami T."/>
            <person name="Toyoda A."/>
            <person name="Takaki Y."/>
            <person name="Nishi S."/>
            <person name="Hori S."/>
            <person name="Arai W."/>
            <person name="Tsubouchi T."/>
            <person name="Morono Y."/>
            <person name="Uchiyama I."/>
            <person name="Ito T."/>
            <person name="Fujiyama A."/>
            <person name="Inagaki F."/>
            <person name="Takami H."/>
        </authorList>
    </citation>
    <scope>NUCLEOTIDE SEQUENCE</scope>
    <source>
        <strain evidence="2">Expedition CK06-06</strain>
    </source>
</reference>
<evidence type="ECO:0000313" key="2">
    <source>
        <dbReference type="EMBL" id="GAH63521.1"/>
    </source>
</evidence>
<organism evidence="2">
    <name type="scientific">marine sediment metagenome</name>
    <dbReference type="NCBI Taxonomy" id="412755"/>
    <lineage>
        <taxon>unclassified sequences</taxon>
        <taxon>metagenomes</taxon>
        <taxon>ecological metagenomes</taxon>
    </lineage>
</organism>
<name>X1H048_9ZZZZ</name>
<evidence type="ECO:0000259" key="1">
    <source>
        <dbReference type="Pfam" id="PF08480"/>
    </source>
</evidence>
<dbReference type="InterPro" id="IPR013687">
    <property type="entry name" value="Disaggr-rel"/>
</dbReference>
<comment type="caution">
    <text evidence="2">The sequence shown here is derived from an EMBL/GenBank/DDBJ whole genome shotgun (WGS) entry which is preliminary data.</text>
</comment>